<evidence type="ECO:0000256" key="7">
    <source>
        <dbReference type="RuleBase" id="RU000461"/>
    </source>
</evidence>
<keyword evidence="3 7" id="KW-0479">Metal-binding</keyword>
<keyword evidence="4 7" id="KW-0560">Oxidoreductase</keyword>
<dbReference type="PROSITE" id="PS00086">
    <property type="entry name" value="CYTOCHROME_P450"/>
    <property type="match status" value="1"/>
</dbReference>
<reference evidence="8" key="1">
    <citation type="submission" date="2015-01" db="EMBL/GenBank/DDBJ databases">
        <title>Disruption of a putative terpene cyclase gene in Streptomyces sp. MA37 leads to the identification of the biosynthetic pathway of Neocarazostatin A.</title>
        <authorList>
            <person name="Yi Y."/>
            <person name="Sheng H."/>
            <person name="Hai D."/>
        </authorList>
    </citation>
    <scope>NUCLEOTIDE SEQUENCE</scope>
    <source>
        <strain evidence="8">MA37</strain>
    </source>
</reference>
<dbReference type="EMBL" id="KP657980">
    <property type="protein sequence ID" value="ALL53314.1"/>
    <property type="molecule type" value="Genomic_DNA"/>
</dbReference>
<accession>A0A0U2Q8S4</accession>
<name>A0A0U2Q8S4_9ACTN</name>
<dbReference type="CDD" id="cd20625">
    <property type="entry name" value="CYP164-like"/>
    <property type="match status" value="1"/>
</dbReference>
<dbReference type="FunFam" id="1.10.630.10:FF:000018">
    <property type="entry name" value="Cytochrome P450 monooxygenase"/>
    <property type="match status" value="1"/>
</dbReference>
<dbReference type="AlphaFoldDB" id="A0A0U2Q8S4"/>
<protein>
    <submittedName>
        <fullName evidence="8">Cytochrome P450 monooxygenase</fullName>
    </submittedName>
</protein>
<dbReference type="GO" id="GO:0020037">
    <property type="term" value="F:heme binding"/>
    <property type="evidence" value="ECO:0007669"/>
    <property type="project" value="InterPro"/>
</dbReference>
<proteinExistence type="inferred from homology"/>
<dbReference type="PANTHER" id="PTHR46696">
    <property type="entry name" value="P450, PUTATIVE (EUROFUNG)-RELATED"/>
    <property type="match status" value="1"/>
</dbReference>
<dbReference type="GO" id="GO:0005506">
    <property type="term" value="F:iron ion binding"/>
    <property type="evidence" value="ECO:0007669"/>
    <property type="project" value="InterPro"/>
</dbReference>
<dbReference type="InterPro" id="IPR036396">
    <property type="entry name" value="Cyt_P450_sf"/>
</dbReference>
<keyword evidence="2 7" id="KW-0349">Heme</keyword>
<evidence type="ECO:0000256" key="1">
    <source>
        <dbReference type="ARBA" id="ARBA00010617"/>
    </source>
</evidence>
<dbReference type="GO" id="GO:0016705">
    <property type="term" value="F:oxidoreductase activity, acting on paired donors, with incorporation or reduction of molecular oxygen"/>
    <property type="evidence" value="ECO:0007669"/>
    <property type="project" value="InterPro"/>
</dbReference>
<dbReference type="SUPFAM" id="SSF48264">
    <property type="entry name" value="Cytochrome P450"/>
    <property type="match status" value="1"/>
</dbReference>
<evidence type="ECO:0000313" key="8">
    <source>
        <dbReference type="EMBL" id="ALL53314.1"/>
    </source>
</evidence>
<evidence type="ECO:0000256" key="6">
    <source>
        <dbReference type="ARBA" id="ARBA00023033"/>
    </source>
</evidence>
<sequence>MLTTDRNAEFPFDPTDPAFRADPYPVYRELRENHPAVRGPLGAWAVSRYEDCDLLLRDRRMGKDLGNSEYFARVAGDTEAEDAPFLGLGIDGWDAQLFKLLDPPDHTKLRALVSQAFTPAVIDGLKDSTAAIVDELLGELPDRFDVMQRLGAPLPIRVLGDMLSIPREDHEIFVQWSTEIAHILELGAEPSEDVAIRCQKAVAECTAYFVELLEKRASADGDDLLSQLARARDLADGGLTLHQIAAVCVLLVVPGLDTFSNLIGNAAVLFARHPEILPQLAAEPESADAVLDEILRLEPPTHASWRVALEPVEMHGQTIEPGDVVLLLIAAANRDERVFDSPETFTLGGNSRKHLSFGRGIHYCAGDLLSRLMAKEAFKGLARRVAGLSLVDEQVDYKPGIWLRGPSRLPVVVEHRAG</sequence>
<keyword evidence="6 7" id="KW-0503">Monooxygenase</keyword>
<organism evidence="8">
    <name type="scientific">Streptomyces sp. MA37</name>
    <dbReference type="NCBI Taxonomy" id="1400207"/>
    <lineage>
        <taxon>Bacteria</taxon>
        <taxon>Bacillati</taxon>
        <taxon>Actinomycetota</taxon>
        <taxon>Actinomycetes</taxon>
        <taxon>Kitasatosporales</taxon>
        <taxon>Streptomycetaceae</taxon>
        <taxon>Streptomyces</taxon>
    </lineage>
</organism>
<evidence type="ECO:0000256" key="2">
    <source>
        <dbReference type="ARBA" id="ARBA00022617"/>
    </source>
</evidence>
<dbReference type="Gene3D" id="1.10.630.10">
    <property type="entry name" value="Cytochrome P450"/>
    <property type="match status" value="1"/>
</dbReference>
<dbReference type="PANTHER" id="PTHR46696:SF1">
    <property type="entry name" value="CYTOCHROME P450 YJIB-RELATED"/>
    <property type="match status" value="1"/>
</dbReference>
<evidence type="ECO:0000256" key="4">
    <source>
        <dbReference type="ARBA" id="ARBA00023002"/>
    </source>
</evidence>
<dbReference type="Pfam" id="PF00067">
    <property type="entry name" value="p450"/>
    <property type="match status" value="1"/>
</dbReference>
<dbReference type="GO" id="GO:0004497">
    <property type="term" value="F:monooxygenase activity"/>
    <property type="evidence" value="ECO:0007669"/>
    <property type="project" value="UniProtKB-KW"/>
</dbReference>
<keyword evidence="5 7" id="KW-0408">Iron</keyword>
<comment type="similarity">
    <text evidence="1 7">Belongs to the cytochrome P450 family.</text>
</comment>
<dbReference type="InterPro" id="IPR001128">
    <property type="entry name" value="Cyt_P450"/>
</dbReference>
<dbReference type="PRINTS" id="PR00359">
    <property type="entry name" value="BP450"/>
</dbReference>
<evidence type="ECO:0000256" key="5">
    <source>
        <dbReference type="ARBA" id="ARBA00023004"/>
    </source>
</evidence>
<dbReference type="InterPro" id="IPR017972">
    <property type="entry name" value="Cyt_P450_CS"/>
</dbReference>
<dbReference type="InterPro" id="IPR002397">
    <property type="entry name" value="Cyt_P450_B"/>
</dbReference>
<evidence type="ECO:0000256" key="3">
    <source>
        <dbReference type="ARBA" id="ARBA00022723"/>
    </source>
</evidence>